<protein>
    <recommendedName>
        <fullName evidence="4">Anti-sigma factor NepR domain-containing protein</fullName>
    </recommendedName>
</protein>
<keyword evidence="3" id="KW-1185">Reference proteome</keyword>
<proteinExistence type="predicted"/>
<dbReference type="EMBL" id="UXAW01000120">
    <property type="protein sequence ID" value="VDC33650.1"/>
    <property type="molecule type" value="Genomic_DNA"/>
</dbReference>
<evidence type="ECO:0000313" key="3">
    <source>
        <dbReference type="Proteomes" id="UP000277498"/>
    </source>
</evidence>
<reference evidence="2 3" key="1">
    <citation type="submission" date="2018-11" db="EMBL/GenBank/DDBJ databases">
        <authorList>
            <person name="Criscuolo A."/>
        </authorList>
    </citation>
    <scope>NUCLEOTIDE SEQUENCE [LARGE SCALE GENOMIC DNA]</scope>
    <source>
        <strain evidence="2">ACIP111625</strain>
    </source>
</reference>
<feature type="region of interest" description="Disordered" evidence="1">
    <location>
        <begin position="1"/>
        <end position="35"/>
    </location>
</feature>
<evidence type="ECO:0008006" key="4">
    <source>
        <dbReference type="Google" id="ProtNLM"/>
    </source>
</evidence>
<organism evidence="2 3">
    <name type="scientific">Pseudogemmobacter humi</name>
    <dbReference type="NCBI Taxonomy" id="2483812"/>
    <lineage>
        <taxon>Bacteria</taxon>
        <taxon>Pseudomonadati</taxon>
        <taxon>Pseudomonadota</taxon>
        <taxon>Alphaproteobacteria</taxon>
        <taxon>Rhodobacterales</taxon>
        <taxon>Paracoccaceae</taxon>
        <taxon>Pseudogemmobacter</taxon>
    </lineage>
</organism>
<sequence>MDEQITAMPDKNPAKSTGKTSGKNDAPTPREPVVDPVLQQQIDENLRLLYKECLKDDLSESLQLLVDRLRNGGKPS</sequence>
<accession>A0A3P5XRZ2</accession>
<evidence type="ECO:0000256" key="1">
    <source>
        <dbReference type="SAM" id="MobiDB-lite"/>
    </source>
</evidence>
<evidence type="ECO:0000313" key="2">
    <source>
        <dbReference type="EMBL" id="VDC33650.1"/>
    </source>
</evidence>
<gene>
    <name evidence="2" type="ORF">XINFAN_03960</name>
</gene>
<name>A0A3P5XRZ2_9RHOB</name>
<feature type="compositionally biased region" description="Polar residues" evidence="1">
    <location>
        <begin position="14"/>
        <end position="23"/>
    </location>
</feature>
<dbReference type="AlphaFoldDB" id="A0A3P5XRZ2"/>
<dbReference type="Proteomes" id="UP000277498">
    <property type="component" value="Unassembled WGS sequence"/>
</dbReference>